<dbReference type="Proteomes" id="UP000030944">
    <property type="component" value="Chromosome"/>
</dbReference>
<keyword evidence="5 8" id="KW-0812">Transmembrane</keyword>
<evidence type="ECO:0000256" key="3">
    <source>
        <dbReference type="ARBA" id="ARBA00022676"/>
    </source>
</evidence>
<evidence type="ECO:0000256" key="4">
    <source>
        <dbReference type="ARBA" id="ARBA00022679"/>
    </source>
</evidence>
<dbReference type="OrthoDB" id="3370at2157"/>
<dbReference type="STRING" id="1410606.T478_0154"/>
<evidence type="ECO:0000256" key="1">
    <source>
        <dbReference type="ARBA" id="ARBA00004651"/>
    </source>
</evidence>
<dbReference type="KEGG" id="nbv:T478_0154"/>
<reference evidence="9 11" key="1">
    <citation type="journal article" date="2015" name="Proc. Natl. Acad. Sci. U.S.A.">
        <title>Genomic and proteomic characterization of "Candidatus Nitrosopelagicus brevis": An ammonia-oxidizing archaeon from the open ocean.</title>
        <authorList>
            <person name="Santoro A.E."/>
            <person name="Dupont C.L."/>
            <person name="Richter R.A."/>
            <person name="Craig M.T."/>
            <person name="Carini P."/>
            <person name="McIlvin M.R."/>
            <person name="Yang Y."/>
            <person name="Orsi W.D."/>
            <person name="Moran D.M."/>
            <person name="Saito M.A."/>
        </authorList>
    </citation>
    <scope>NUCLEOTIDE SEQUENCE [LARGE SCALE GENOMIC DNA]</scope>
    <source>
        <strain evidence="9">CN25</strain>
        <strain evidence="11">V2</strain>
    </source>
</reference>
<evidence type="ECO:0000313" key="9">
    <source>
        <dbReference type="EMBL" id="AJA92213.1"/>
    </source>
</evidence>
<evidence type="ECO:0000313" key="11">
    <source>
        <dbReference type="Proteomes" id="UP000030944"/>
    </source>
</evidence>
<dbReference type="GO" id="GO:0016763">
    <property type="term" value="F:pentosyltransferase activity"/>
    <property type="evidence" value="ECO:0007669"/>
    <property type="project" value="TreeGrafter"/>
</dbReference>
<dbReference type="GO" id="GO:0005886">
    <property type="term" value="C:plasma membrane"/>
    <property type="evidence" value="ECO:0007669"/>
    <property type="project" value="UniProtKB-SubCell"/>
</dbReference>
<evidence type="ECO:0000256" key="2">
    <source>
        <dbReference type="ARBA" id="ARBA00022475"/>
    </source>
</evidence>
<feature type="transmembrane region" description="Helical" evidence="8">
    <location>
        <begin position="165"/>
        <end position="196"/>
    </location>
</feature>
<keyword evidence="12" id="KW-1185">Reference proteome</keyword>
<dbReference type="HOGENOM" id="CLU_520341_0_0_2"/>
<dbReference type="PANTHER" id="PTHR33908:SF11">
    <property type="entry name" value="MEMBRANE PROTEIN"/>
    <property type="match status" value="1"/>
</dbReference>
<evidence type="ECO:0000256" key="6">
    <source>
        <dbReference type="ARBA" id="ARBA00022989"/>
    </source>
</evidence>
<dbReference type="RefSeq" id="WP_048104413.1">
    <property type="nucleotide sequence ID" value="NZ_CP007026.1"/>
</dbReference>
<name>A0A0A7V027_9ARCH</name>
<keyword evidence="3 9" id="KW-0328">Glycosyltransferase</keyword>
<reference evidence="10" key="3">
    <citation type="submission" date="2016-05" db="EMBL/GenBank/DDBJ databases">
        <authorList>
            <person name="Lavstsen T."/>
            <person name="Jespersen J.S."/>
        </authorList>
    </citation>
    <scope>NUCLEOTIDE SEQUENCE [LARGE SCALE GENOMIC DNA]</scope>
    <source>
        <strain evidence="10">U25</strain>
    </source>
</reference>
<dbReference type="GeneID" id="24816052"/>
<reference evidence="12" key="2">
    <citation type="submission" date="2016-05" db="EMBL/GenBank/DDBJ databases">
        <authorList>
            <person name="Dupont C."/>
            <person name="Santoro A."/>
        </authorList>
    </citation>
    <scope>NUCLEOTIDE SEQUENCE [LARGE SCALE GENOMIC DNA]</scope>
    <source>
        <strain evidence="12">U25</strain>
    </source>
</reference>
<feature type="transmembrane region" description="Helical" evidence="8">
    <location>
        <begin position="347"/>
        <end position="364"/>
    </location>
</feature>
<dbReference type="AlphaFoldDB" id="A0A0A7V027"/>
<keyword evidence="6 8" id="KW-1133">Transmembrane helix</keyword>
<organism evidence="9 11">
    <name type="scientific">Candidatus Nitrosopelagicus brevis</name>
    <dbReference type="NCBI Taxonomy" id="1410606"/>
    <lineage>
        <taxon>Archaea</taxon>
        <taxon>Nitrososphaerota</taxon>
    </lineage>
</organism>
<dbReference type="PANTHER" id="PTHR33908">
    <property type="entry name" value="MANNOSYLTRANSFERASE YKCB-RELATED"/>
    <property type="match status" value="1"/>
</dbReference>
<dbReference type="EMBL" id="CP007026">
    <property type="protein sequence ID" value="AJA92213.1"/>
    <property type="molecule type" value="Genomic_DNA"/>
</dbReference>
<feature type="transmembrane region" description="Helical" evidence="8">
    <location>
        <begin position="294"/>
        <end position="315"/>
    </location>
</feature>
<dbReference type="EMBL" id="LXWN01000002">
    <property type="protein sequence ID" value="PTL87412.1"/>
    <property type="molecule type" value="Genomic_DNA"/>
</dbReference>
<accession>A0A0A7V027</accession>
<dbReference type="GO" id="GO:0008610">
    <property type="term" value="P:lipid biosynthetic process"/>
    <property type="evidence" value="ECO:0007669"/>
    <property type="project" value="UniProtKB-ARBA"/>
</dbReference>
<evidence type="ECO:0000313" key="10">
    <source>
        <dbReference type="EMBL" id="PTL87412.1"/>
    </source>
</evidence>
<sequence length="535" mass="61816">MITKTEKIYSQRKTITFLSLLIITTISIRLYFLPFEVPFKTDAIDYFSFAFEVSKNQKFPFGILQTNDGWPILLSPIFTIIGQSDMMNLINAQRITSVVISSLTIIPIFFLCKKFVSSKYALIGASLFGFSYRLMDNSILGLSESLFLFLISFVLLYSLSKNSTYFIFSFIFLSLSAIVRYESLIFLIPLTIIFFIKFRKQKISYLKFSLFIFIFILILLPISSFRIESNGIDGLVSHTFANQNMLNPNSFTSISEPEKIGECSYDCVQKPSTWISNELLISFMGTSLFNTLKFLGFVLIPLFIFFIPTGIYNLIKLRNKDLFYLLIFGIFLIIPAMYAFGREIQDVRYLFVLFPIFCAISVYGLNSIKKFQKTKFVVLIITVIILSSIILLIYEQPNYIYSNEILQVTKNLVQNDNGINDYPGNSYVKIATLEKNWPESLPIASASDNFEATFFIKKIPSGDYDSLEEYILNSKELGLTHIVLTENNRSLFLDKLLKNYQEYSYLEKVFDSENHNFENKIIVLKINYLDFEKHV</sequence>
<keyword evidence="2" id="KW-1003">Cell membrane</keyword>
<keyword evidence="7 8" id="KW-0472">Membrane</keyword>
<evidence type="ECO:0000256" key="7">
    <source>
        <dbReference type="ARBA" id="ARBA00023136"/>
    </source>
</evidence>
<evidence type="ECO:0000256" key="5">
    <source>
        <dbReference type="ARBA" id="ARBA00022692"/>
    </source>
</evidence>
<feature type="transmembrane region" description="Helical" evidence="8">
    <location>
        <begin position="376"/>
        <end position="394"/>
    </location>
</feature>
<feature type="transmembrane region" description="Helical" evidence="8">
    <location>
        <begin position="137"/>
        <end position="159"/>
    </location>
</feature>
<evidence type="ECO:0000313" key="12">
    <source>
        <dbReference type="Proteomes" id="UP000241022"/>
    </source>
</evidence>
<evidence type="ECO:0000256" key="8">
    <source>
        <dbReference type="SAM" id="Phobius"/>
    </source>
</evidence>
<feature type="transmembrane region" description="Helical" evidence="8">
    <location>
        <begin position="95"/>
        <end position="116"/>
    </location>
</feature>
<feature type="transmembrane region" description="Helical" evidence="8">
    <location>
        <begin position="208"/>
        <end position="227"/>
    </location>
</feature>
<dbReference type="Proteomes" id="UP000241022">
    <property type="component" value="Unassembled WGS sequence"/>
</dbReference>
<proteinExistence type="predicted"/>
<dbReference type="InterPro" id="IPR050297">
    <property type="entry name" value="LipidA_mod_glycosyltrf_83"/>
</dbReference>
<gene>
    <name evidence="10" type="ORF">A7X95_05835</name>
    <name evidence="9" type="ORF">T478_0154</name>
</gene>
<comment type="subcellular location">
    <subcellularLocation>
        <location evidence="1">Cell membrane</location>
        <topology evidence="1">Multi-pass membrane protein</topology>
    </subcellularLocation>
</comment>
<feature type="transmembrane region" description="Helical" evidence="8">
    <location>
        <begin position="14"/>
        <end position="32"/>
    </location>
</feature>
<protein>
    <submittedName>
        <fullName evidence="9">Dolichyl-phosphate-mannose-protein mannosyltransferase</fullName>
    </submittedName>
</protein>
<feature type="transmembrane region" description="Helical" evidence="8">
    <location>
        <begin position="322"/>
        <end position="341"/>
    </location>
</feature>
<keyword evidence="4 9" id="KW-0808">Transferase</keyword>
<reference evidence="10 12" key="4">
    <citation type="submission" date="2018-04" db="EMBL/GenBank/DDBJ databases">
        <title>Transcriptomics of ammonia oxidizing archaea.</title>
        <authorList>
            <person name="Carini P."/>
        </authorList>
    </citation>
    <scope>NUCLEOTIDE SEQUENCE [LARGE SCALE GENOMIC DNA]</scope>
    <source>
        <strain evidence="10 12">U25</strain>
    </source>
</reference>